<keyword evidence="2" id="KW-1185">Reference proteome</keyword>
<comment type="caution">
    <text evidence="1">The sequence shown here is derived from an EMBL/GenBank/DDBJ whole genome shotgun (WGS) entry which is preliminary data.</text>
</comment>
<organism evidence="1 2">
    <name type="scientific">Halocatena marina</name>
    <dbReference type="NCBI Taxonomy" id="2934937"/>
    <lineage>
        <taxon>Archaea</taxon>
        <taxon>Methanobacteriati</taxon>
        <taxon>Methanobacteriota</taxon>
        <taxon>Stenosarchaea group</taxon>
        <taxon>Halobacteria</taxon>
        <taxon>Halobacteriales</taxon>
        <taxon>Natronomonadaceae</taxon>
        <taxon>Halocatena</taxon>
    </lineage>
</organism>
<gene>
    <name evidence="1" type="ORF">ACFQL7_05185</name>
</gene>
<name>A0ABD5YL63_9EURY</name>
<dbReference type="GeneID" id="76198868"/>
<proteinExistence type="predicted"/>
<dbReference type="AlphaFoldDB" id="A0ABD5YL63"/>
<dbReference type="EMBL" id="JBHTAX010000001">
    <property type="protein sequence ID" value="MFC7189297.1"/>
    <property type="molecule type" value="Genomic_DNA"/>
</dbReference>
<accession>A0ABD5YL63</accession>
<evidence type="ECO:0000313" key="1">
    <source>
        <dbReference type="EMBL" id="MFC7189297.1"/>
    </source>
</evidence>
<dbReference type="Proteomes" id="UP001596417">
    <property type="component" value="Unassembled WGS sequence"/>
</dbReference>
<evidence type="ECO:0000313" key="2">
    <source>
        <dbReference type="Proteomes" id="UP001596417"/>
    </source>
</evidence>
<sequence length="89" mass="10248">MADNLRINTVATEDDYIHVQFREPNQFDEIRTPDWASNAAQSVSDDAKVRTGKREDSNDWMVESVLLEKHIGEEKAREQATDIIEKIES</sequence>
<protein>
    <submittedName>
        <fullName evidence="1">Uncharacterized protein</fullName>
    </submittedName>
</protein>
<dbReference type="RefSeq" id="WP_264555035.1">
    <property type="nucleotide sequence ID" value="NZ_CP109979.1"/>
</dbReference>
<reference evidence="1 2" key="1">
    <citation type="journal article" date="2019" name="Int. J. Syst. Evol. Microbiol.">
        <title>The Global Catalogue of Microorganisms (GCM) 10K type strain sequencing project: providing services to taxonomists for standard genome sequencing and annotation.</title>
        <authorList>
            <consortium name="The Broad Institute Genomics Platform"/>
            <consortium name="The Broad Institute Genome Sequencing Center for Infectious Disease"/>
            <person name="Wu L."/>
            <person name="Ma J."/>
        </authorList>
    </citation>
    <scope>NUCLEOTIDE SEQUENCE [LARGE SCALE GENOMIC DNA]</scope>
    <source>
        <strain evidence="1 2">RDMS1</strain>
    </source>
</reference>